<sequence length="260" mass="27920">MPTATVKVSNLSVKATKQDVLEFFSFSGEIQHVELHSDGESSQIAFVTFKDHEALDTALLLSGALILNQSVTILPAEEYSSEHGFEEHEASISQTEASAANTEEKTQTVIANMLAKGYILGKDAMSSAKAFDEKHKLTANASATVSNLDKKIGLSEKINAGTAAVNQGVKSVDEKYHVSEKTKQAFAAAEQTVQNAGSALMKNKYILTGATWVTGAFSKVAKAANDVTQKTKEKVQSNESLNQGTGHEDHVKEEELSRLS</sequence>
<dbReference type="Proteomes" id="UP001162992">
    <property type="component" value="Chromosome 17"/>
</dbReference>
<proteinExistence type="predicted"/>
<comment type="caution">
    <text evidence="1">The sequence shown here is derived from an EMBL/GenBank/DDBJ whole genome shotgun (WGS) entry which is preliminary data.</text>
</comment>
<name>A0ACC2B5P4_DIPCM</name>
<protein>
    <submittedName>
        <fullName evidence="1">Uncharacterized protein</fullName>
    </submittedName>
</protein>
<evidence type="ECO:0000313" key="2">
    <source>
        <dbReference type="Proteomes" id="UP001162992"/>
    </source>
</evidence>
<reference evidence="2" key="1">
    <citation type="journal article" date="2024" name="Proc. Natl. Acad. Sci. U.S.A.">
        <title>Extraordinary preservation of gene collinearity over three hundred million years revealed in homosporous lycophytes.</title>
        <authorList>
            <person name="Li C."/>
            <person name="Wickell D."/>
            <person name="Kuo L.Y."/>
            <person name="Chen X."/>
            <person name="Nie B."/>
            <person name="Liao X."/>
            <person name="Peng D."/>
            <person name="Ji J."/>
            <person name="Jenkins J."/>
            <person name="Williams M."/>
            <person name="Shu S."/>
            <person name="Plott C."/>
            <person name="Barry K."/>
            <person name="Rajasekar S."/>
            <person name="Grimwood J."/>
            <person name="Han X."/>
            <person name="Sun S."/>
            <person name="Hou Z."/>
            <person name="He W."/>
            <person name="Dai G."/>
            <person name="Sun C."/>
            <person name="Schmutz J."/>
            <person name="Leebens-Mack J.H."/>
            <person name="Li F.W."/>
            <person name="Wang L."/>
        </authorList>
    </citation>
    <scope>NUCLEOTIDE SEQUENCE [LARGE SCALE GENOMIC DNA]</scope>
    <source>
        <strain evidence="2">cv. PW_Plant_1</strain>
    </source>
</reference>
<organism evidence="1 2">
    <name type="scientific">Diphasiastrum complanatum</name>
    <name type="common">Issler's clubmoss</name>
    <name type="synonym">Lycopodium complanatum</name>
    <dbReference type="NCBI Taxonomy" id="34168"/>
    <lineage>
        <taxon>Eukaryota</taxon>
        <taxon>Viridiplantae</taxon>
        <taxon>Streptophyta</taxon>
        <taxon>Embryophyta</taxon>
        <taxon>Tracheophyta</taxon>
        <taxon>Lycopodiopsida</taxon>
        <taxon>Lycopodiales</taxon>
        <taxon>Lycopodiaceae</taxon>
        <taxon>Lycopodioideae</taxon>
        <taxon>Diphasiastrum</taxon>
    </lineage>
</organism>
<evidence type="ECO:0000313" key="1">
    <source>
        <dbReference type="EMBL" id="KAJ7525088.1"/>
    </source>
</evidence>
<gene>
    <name evidence="1" type="ORF">O6H91_17G035800</name>
</gene>
<keyword evidence="2" id="KW-1185">Reference proteome</keyword>
<accession>A0ACC2B5P4</accession>
<dbReference type="EMBL" id="CM055108">
    <property type="protein sequence ID" value="KAJ7525088.1"/>
    <property type="molecule type" value="Genomic_DNA"/>
</dbReference>